<evidence type="ECO:0000256" key="1">
    <source>
        <dbReference type="ARBA" id="ARBA00004429"/>
    </source>
</evidence>
<keyword evidence="11" id="KW-1185">Reference proteome</keyword>
<feature type="transmembrane region" description="Helical" evidence="8">
    <location>
        <begin position="525"/>
        <end position="546"/>
    </location>
</feature>
<feature type="transmembrane region" description="Helical" evidence="8">
    <location>
        <begin position="304"/>
        <end position="324"/>
    </location>
</feature>
<evidence type="ECO:0000313" key="10">
    <source>
        <dbReference type="EMBL" id="AFL66759.1"/>
    </source>
</evidence>
<feature type="domain" description="ABC transmembrane type-1" evidence="9">
    <location>
        <begin position="225"/>
        <end position="428"/>
    </location>
</feature>
<feature type="transmembrane region" description="Helical" evidence="8">
    <location>
        <begin position="229"/>
        <end position="251"/>
    </location>
</feature>
<keyword evidence="4" id="KW-0997">Cell inner membrane</keyword>
<keyword evidence="5 8" id="KW-0812">Transmembrane</keyword>
<dbReference type="Gene3D" id="1.10.3720.10">
    <property type="entry name" value="MetI-like"/>
    <property type="match status" value="2"/>
</dbReference>
<evidence type="ECO:0000256" key="4">
    <source>
        <dbReference type="ARBA" id="ARBA00022519"/>
    </source>
</evidence>
<keyword evidence="6 8" id="KW-1133">Transmembrane helix</keyword>
<dbReference type="AlphaFoldDB" id="I3XS35"/>
<dbReference type="eggNOG" id="arCOG00163">
    <property type="taxonomic scope" value="Archaea"/>
</dbReference>
<dbReference type="HOGENOM" id="CLU_021838_1_0_2"/>
<feature type="transmembrane region" description="Helical" evidence="8">
    <location>
        <begin position="89"/>
        <end position="109"/>
    </location>
</feature>
<proteinExistence type="inferred from homology"/>
<feature type="transmembrane region" description="Helical" evidence="8">
    <location>
        <begin position="37"/>
        <end position="55"/>
    </location>
</feature>
<dbReference type="CDD" id="cd06261">
    <property type="entry name" value="TM_PBP2"/>
    <property type="match status" value="2"/>
</dbReference>
<feature type="transmembrane region" description="Helical" evidence="8">
    <location>
        <begin position="144"/>
        <end position="171"/>
    </location>
</feature>
<keyword evidence="3" id="KW-1003">Cell membrane</keyword>
<dbReference type="PANTHER" id="PTHR43357">
    <property type="entry name" value="INNER MEMBRANE ABC TRANSPORTER PERMEASE PROTEIN YDCV"/>
    <property type="match status" value="1"/>
</dbReference>
<dbReference type="RefSeq" id="WP_014767659.1">
    <property type="nucleotide sequence ID" value="NC_018001.1"/>
</dbReference>
<feature type="transmembrane region" description="Helical" evidence="8">
    <location>
        <begin position="62"/>
        <end position="83"/>
    </location>
</feature>
<feature type="transmembrane region" description="Helical" evidence="8">
    <location>
        <begin position="410"/>
        <end position="432"/>
    </location>
</feature>
<feature type="transmembrane region" description="Helical" evidence="8">
    <location>
        <begin position="653"/>
        <end position="678"/>
    </location>
</feature>
<dbReference type="GO" id="GO:0005886">
    <property type="term" value="C:plasma membrane"/>
    <property type="evidence" value="ECO:0007669"/>
    <property type="project" value="UniProtKB-SubCell"/>
</dbReference>
<organism evidence="10 11">
    <name type="scientific">Desulfurococcus amylolyticus DSM 16532</name>
    <dbReference type="NCBI Taxonomy" id="768672"/>
    <lineage>
        <taxon>Archaea</taxon>
        <taxon>Thermoproteota</taxon>
        <taxon>Thermoprotei</taxon>
        <taxon>Desulfurococcales</taxon>
        <taxon>Desulfurococcaceae</taxon>
        <taxon>Desulfurococcus</taxon>
    </lineage>
</organism>
<feature type="transmembrane region" description="Helical" evidence="8">
    <location>
        <begin position="263"/>
        <end position="284"/>
    </location>
</feature>
<dbReference type="EMBL" id="CP003321">
    <property type="protein sequence ID" value="AFL66759.1"/>
    <property type="molecule type" value="Genomic_DNA"/>
</dbReference>
<accession>I3XS35</accession>
<dbReference type="Proteomes" id="UP000006175">
    <property type="component" value="Chromosome"/>
</dbReference>
<evidence type="ECO:0000256" key="6">
    <source>
        <dbReference type="ARBA" id="ARBA00022989"/>
    </source>
</evidence>
<comment type="subcellular location">
    <subcellularLocation>
        <location evidence="1">Cell inner membrane</location>
        <topology evidence="1">Multi-pass membrane protein</topology>
    </subcellularLocation>
    <subcellularLocation>
        <location evidence="8">Cell membrane</location>
        <topology evidence="8">Multi-pass membrane protein</topology>
    </subcellularLocation>
</comment>
<dbReference type="GeneID" id="13061245"/>
<evidence type="ECO:0000256" key="7">
    <source>
        <dbReference type="ARBA" id="ARBA00023136"/>
    </source>
</evidence>
<dbReference type="KEGG" id="dfd:Desfe_0870"/>
<dbReference type="InterPro" id="IPR000515">
    <property type="entry name" value="MetI-like"/>
</dbReference>
<comment type="similarity">
    <text evidence="8">Belongs to the binding-protein-dependent transport system permease family.</text>
</comment>
<sequence length="747" mass="82174" precursor="true">MSRPNILLLLISLLFLTLSIIINNILTADASKIMNQLLILAGLAAGCIMVLKNAYSYEYIKYSFSMSFIVIASLIYLFIILLIDAYGYPLSIAGFLAPLIGVGISGYMVDKIRESRKRTTLIGKGRITLARRIRNTINQLDATMWFFMVFGLAYLVLFMIIPIFFVLLYSFTPPAGGEWWSNFYNVLRTRSYVNLDPIDKSWWKLIEMPGGEKLLVLKGVDYGPVVNSLVVASIVTVFATILGVIVAYVLARYKFPGHMLLRILALIPLFNTPFINAYVVKLIWGPDGPVSALINALFGYKLMIQGLTGVIVAQIVTFFPIVYLNAYNSFINIDPSTEEQAENLGAKGFRLFRTVTLPLALPGIAAGSILVFVFSLEDLGAPIVFNAQSLMSYKIFMGIRTTTGLIAPEIAALGIILLIITLVSFLAIRNYVSVRSYAMISRGGRFNPRIRRPGVLGLITVYLAIFPIVLFAMLPQVGVVLISLGILKPYPGATGIELSIPDNIFMYISKVLSDPSIYRYLVNTLIYAGVSVILAVFLATAVGYSVSRLKIKWLANILDALSTSPLAIPGLVLALGYYYFFYMLAEALSPIIPGALTYLMPGSLSFAVWFVFIIAFSVRRLPYVVRSVFAGFQQVHENLEEAAMNLGASRFKVVFGVILPFIIGYILSGALLGFIYMATEVSTSVTFGGMNSDQAPLTYYMAQNIAGAAGQGPMLVAAMGTILIFIQLIVVIIVVYVFKQRYAFIGV</sequence>
<name>I3XS35_DESAM</name>
<dbReference type="SUPFAM" id="SSF161098">
    <property type="entry name" value="MetI-like"/>
    <property type="match status" value="2"/>
</dbReference>
<dbReference type="GO" id="GO:0055085">
    <property type="term" value="P:transmembrane transport"/>
    <property type="evidence" value="ECO:0007669"/>
    <property type="project" value="InterPro"/>
</dbReference>
<evidence type="ECO:0000256" key="2">
    <source>
        <dbReference type="ARBA" id="ARBA00022448"/>
    </source>
</evidence>
<evidence type="ECO:0000313" key="11">
    <source>
        <dbReference type="Proteomes" id="UP000006175"/>
    </source>
</evidence>
<reference evidence="10 11" key="1">
    <citation type="journal article" date="2012" name="J. Bacteriol.">
        <title>Complete Genome Sequence of Desulfurococcus fermentans, a Hyperthermophilic Cellulolytic Crenarchaeon Isolated from a Freshwater Hot Spring in Kamchatka, Russia.</title>
        <authorList>
            <person name="Susanti D."/>
            <person name="Johnson E.F."/>
            <person name="Rodriguez J.R."/>
            <person name="Anderson I."/>
            <person name="Perevalova A.A."/>
            <person name="Kyrpides N."/>
            <person name="Lucas S."/>
            <person name="Han J."/>
            <person name="Lapidus A."/>
            <person name="Cheng J.F."/>
            <person name="Goodwin L."/>
            <person name="Pitluck S."/>
            <person name="Mavrommatis K."/>
            <person name="Peters L."/>
            <person name="Land M.L."/>
            <person name="Hauser L."/>
            <person name="Gopalan V."/>
            <person name="Chan P.P."/>
            <person name="Lowe T.M."/>
            <person name="Atomi H."/>
            <person name="Bonch-Osmolovskaya E.A."/>
            <person name="Woyke T."/>
            <person name="Mukhopadhyay B."/>
        </authorList>
    </citation>
    <scope>NUCLEOTIDE SEQUENCE [LARGE SCALE GENOMIC DNA]</scope>
    <source>
        <strain evidence="10 11">DSM 16532</strain>
    </source>
</reference>
<dbReference type="Pfam" id="PF00528">
    <property type="entry name" value="BPD_transp_1"/>
    <property type="match status" value="2"/>
</dbReference>
<feature type="transmembrane region" description="Helical" evidence="8">
    <location>
        <begin position="714"/>
        <end position="738"/>
    </location>
</feature>
<gene>
    <name evidence="10" type="ORF">Desfe_0870</name>
</gene>
<evidence type="ECO:0000256" key="5">
    <source>
        <dbReference type="ARBA" id="ARBA00022692"/>
    </source>
</evidence>
<protein>
    <submittedName>
        <fullName evidence="10">Binding-protein-dependent transport systems inner membrane component</fullName>
    </submittedName>
</protein>
<evidence type="ECO:0000259" key="9">
    <source>
        <dbReference type="PROSITE" id="PS50928"/>
    </source>
</evidence>
<evidence type="ECO:0000256" key="3">
    <source>
        <dbReference type="ARBA" id="ARBA00022475"/>
    </source>
</evidence>
<feature type="transmembrane region" description="Helical" evidence="8">
    <location>
        <begin position="453"/>
        <end position="474"/>
    </location>
</feature>
<dbReference type="PANTHER" id="PTHR43357:SF4">
    <property type="entry name" value="INNER MEMBRANE ABC TRANSPORTER PERMEASE PROTEIN YDCV"/>
    <property type="match status" value="1"/>
</dbReference>
<feature type="transmembrane region" description="Helical" evidence="8">
    <location>
        <begin position="355"/>
        <end position="376"/>
    </location>
</feature>
<feature type="transmembrane region" description="Helical" evidence="8">
    <location>
        <begin position="566"/>
        <end position="585"/>
    </location>
</feature>
<keyword evidence="2 8" id="KW-0813">Transport</keyword>
<keyword evidence="7 8" id="KW-0472">Membrane</keyword>
<dbReference type="PROSITE" id="PS50928">
    <property type="entry name" value="ABC_TM1"/>
    <property type="match status" value="2"/>
</dbReference>
<evidence type="ECO:0000256" key="8">
    <source>
        <dbReference type="RuleBase" id="RU363032"/>
    </source>
</evidence>
<feature type="transmembrane region" description="Helical" evidence="8">
    <location>
        <begin position="591"/>
        <end position="616"/>
    </location>
</feature>
<dbReference type="InterPro" id="IPR035906">
    <property type="entry name" value="MetI-like_sf"/>
</dbReference>
<feature type="domain" description="ABC transmembrane type-1" evidence="9">
    <location>
        <begin position="521"/>
        <end position="734"/>
    </location>
</feature>